<dbReference type="NCBIfam" id="NF038364">
    <property type="entry name" value="AglZ_HisF2_fam"/>
    <property type="match status" value="1"/>
</dbReference>
<accession>A4BMH0</accession>
<dbReference type="PANTHER" id="PTHR21235:SF2">
    <property type="entry name" value="IMIDAZOLE GLYCEROL PHOSPHATE SYNTHASE HISHF"/>
    <property type="match status" value="1"/>
</dbReference>
<sequence length="253" mass="27701">MFLPRVVPCLLLHSNGLVKTRRFGSPTYVGDPINAIKIFNDKRVDELVFFDIDASRNAAEPNYRLIEQIASECFMPVCYGGGVRTVKQARRITNIGIEKVSVNYATLTEPGLIRELANLLGSQSVVASVDIKRNWLGKYRVYDSVRGKVTRHEPLAHIDNLIAQGAGEIFINNVDADGMQQGYDIGLISEITRRVNVPLIACGGAGSLEHIRAVTKEAGASAAAAGSFFVFKGPHRAVLINYPSYKELVELLA</sequence>
<dbReference type="EMBL" id="AAOF01000001">
    <property type="protein sequence ID" value="EAR23508.1"/>
    <property type="molecule type" value="Genomic_DNA"/>
</dbReference>
<evidence type="ECO:0000256" key="11">
    <source>
        <dbReference type="RuleBase" id="RU003657"/>
    </source>
</evidence>
<organism evidence="12 13">
    <name type="scientific">Nitrococcus mobilis Nb-231</name>
    <dbReference type="NCBI Taxonomy" id="314278"/>
    <lineage>
        <taxon>Bacteria</taxon>
        <taxon>Pseudomonadati</taxon>
        <taxon>Pseudomonadota</taxon>
        <taxon>Gammaproteobacteria</taxon>
        <taxon>Chromatiales</taxon>
        <taxon>Ectothiorhodospiraceae</taxon>
        <taxon>Nitrococcus</taxon>
    </lineage>
</organism>
<dbReference type="AlphaFoldDB" id="A4BMH0"/>
<dbReference type="OrthoDB" id="9781903at2"/>
<evidence type="ECO:0000256" key="1">
    <source>
        <dbReference type="ARBA" id="ARBA00005091"/>
    </source>
</evidence>
<evidence type="ECO:0000313" key="13">
    <source>
        <dbReference type="Proteomes" id="UP000003374"/>
    </source>
</evidence>
<comment type="similarity">
    <text evidence="2 11">Belongs to the HisA/HisF family.</text>
</comment>
<comment type="caution">
    <text evidence="12">The sequence shown here is derived from an EMBL/GenBank/DDBJ whole genome shotgun (WGS) entry which is preliminary data.</text>
</comment>
<dbReference type="InterPro" id="IPR011060">
    <property type="entry name" value="RibuloseP-bd_barrel"/>
</dbReference>
<proteinExistence type="inferred from homology"/>
<dbReference type="SUPFAM" id="SSF51366">
    <property type="entry name" value="Ribulose-phoshate binding barrel"/>
    <property type="match status" value="1"/>
</dbReference>
<dbReference type="HOGENOM" id="CLU_048577_4_0_6"/>
<dbReference type="InterPro" id="IPR013785">
    <property type="entry name" value="Aldolase_TIM"/>
</dbReference>
<reference evidence="12 13" key="1">
    <citation type="submission" date="2006-02" db="EMBL/GenBank/DDBJ databases">
        <authorList>
            <person name="Waterbury J."/>
            <person name="Ferriera S."/>
            <person name="Johnson J."/>
            <person name="Kravitz S."/>
            <person name="Halpern A."/>
            <person name="Remington K."/>
            <person name="Beeson K."/>
            <person name="Tran B."/>
            <person name="Rogers Y.-H."/>
            <person name="Friedman R."/>
            <person name="Venter J.C."/>
        </authorList>
    </citation>
    <scope>NUCLEOTIDE SEQUENCE [LARGE SCALE GENOMIC DNA]</scope>
    <source>
        <strain evidence="12 13">Nb-231</strain>
    </source>
</reference>
<evidence type="ECO:0000256" key="2">
    <source>
        <dbReference type="ARBA" id="ARBA00009667"/>
    </source>
</evidence>
<dbReference type="GO" id="GO:0000107">
    <property type="term" value="F:imidazoleglycerol-phosphate synthase activity"/>
    <property type="evidence" value="ECO:0007669"/>
    <property type="project" value="InterPro"/>
</dbReference>
<protein>
    <recommendedName>
        <fullName evidence="4">imidazole glycerol-phosphate synthase</fullName>
        <ecNumber evidence="4">4.3.2.10</ecNumber>
    </recommendedName>
    <alternativeName>
        <fullName evidence="9">IGP synthase cyclase subunit</fullName>
    </alternativeName>
</protein>
<keyword evidence="5 11" id="KW-0028">Amino-acid biosynthesis</keyword>
<keyword evidence="13" id="KW-1185">Reference proteome</keyword>
<evidence type="ECO:0000256" key="9">
    <source>
        <dbReference type="ARBA" id="ARBA00030264"/>
    </source>
</evidence>
<dbReference type="CDD" id="cd04731">
    <property type="entry name" value="HisF"/>
    <property type="match status" value="1"/>
</dbReference>
<evidence type="ECO:0000256" key="6">
    <source>
        <dbReference type="ARBA" id="ARBA00023102"/>
    </source>
</evidence>
<comment type="pathway">
    <text evidence="1">Amino-acid biosynthesis; L-histidine biosynthesis; L-histidine from 5-phospho-alpha-D-ribose 1-diphosphate: step 5/9.</text>
</comment>
<dbReference type="RefSeq" id="WP_005004908.1">
    <property type="nucleotide sequence ID" value="NZ_CH672427.1"/>
</dbReference>
<dbReference type="InterPro" id="IPR004651">
    <property type="entry name" value="HisF"/>
</dbReference>
<dbReference type="Pfam" id="PF00977">
    <property type="entry name" value="His_biosynth"/>
    <property type="match status" value="1"/>
</dbReference>
<comment type="function">
    <text evidence="8">IGPS catalyzes the conversion of PRFAR and glutamine to IGP, AICAR and glutamate. The HisF subunit catalyzes the cyclization activity that produces IGP and AICAR from PRFAR using the ammonia provided by the HisH subunit.</text>
</comment>
<dbReference type="EC" id="4.3.2.10" evidence="4"/>
<evidence type="ECO:0000256" key="8">
    <source>
        <dbReference type="ARBA" id="ARBA00025475"/>
    </source>
</evidence>
<dbReference type="GO" id="GO:0016829">
    <property type="term" value="F:lyase activity"/>
    <property type="evidence" value="ECO:0007669"/>
    <property type="project" value="UniProtKB-KW"/>
</dbReference>
<dbReference type="InterPro" id="IPR050064">
    <property type="entry name" value="IGPS_HisA/HisF"/>
</dbReference>
<dbReference type="eggNOG" id="COG0107">
    <property type="taxonomic scope" value="Bacteria"/>
</dbReference>
<evidence type="ECO:0000256" key="3">
    <source>
        <dbReference type="ARBA" id="ARBA00011152"/>
    </source>
</evidence>
<comment type="catalytic activity">
    <reaction evidence="10">
        <text>5-[(5-phospho-1-deoxy-D-ribulos-1-ylimino)methylamino]-1-(5-phospho-beta-D-ribosyl)imidazole-4-carboxamide + L-glutamine = D-erythro-1-(imidazol-4-yl)glycerol 3-phosphate + 5-amino-1-(5-phospho-beta-D-ribosyl)imidazole-4-carboxamide + L-glutamate + H(+)</text>
        <dbReference type="Rhea" id="RHEA:24793"/>
        <dbReference type="ChEBI" id="CHEBI:15378"/>
        <dbReference type="ChEBI" id="CHEBI:29985"/>
        <dbReference type="ChEBI" id="CHEBI:58278"/>
        <dbReference type="ChEBI" id="CHEBI:58359"/>
        <dbReference type="ChEBI" id="CHEBI:58475"/>
        <dbReference type="ChEBI" id="CHEBI:58525"/>
        <dbReference type="EC" id="4.3.2.10"/>
    </reaction>
</comment>
<evidence type="ECO:0000256" key="4">
    <source>
        <dbReference type="ARBA" id="ARBA00012809"/>
    </source>
</evidence>
<evidence type="ECO:0000256" key="10">
    <source>
        <dbReference type="ARBA" id="ARBA00047838"/>
    </source>
</evidence>
<dbReference type="PANTHER" id="PTHR21235">
    <property type="entry name" value="IMIDAZOLE GLYCEROL PHOSPHATE SYNTHASE SUBUNIT HISF/H IGP SYNTHASE SUBUNIT HISF/H"/>
    <property type="match status" value="1"/>
</dbReference>
<keyword evidence="6 11" id="KW-0368">Histidine biosynthesis</keyword>
<dbReference type="STRING" id="314278.NB231_16848"/>
<dbReference type="Proteomes" id="UP000003374">
    <property type="component" value="Unassembled WGS sequence"/>
</dbReference>
<dbReference type="GO" id="GO:0000105">
    <property type="term" value="P:L-histidine biosynthetic process"/>
    <property type="evidence" value="ECO:0007669"/>
    <property type="project" value="UniProtKB-UniPathway"/>
</dbReference>
<evidence type="ECO:0000256" key="7">
    <source>
        <dbReference type="ARBA" id="ARBA00023239"/>
    </source>
</evidence>
<dbReference type="UniPathway" id="UPA00031">
    <property type="reaction ID" value="UER00010"/>
</dbReference>
<evidence type="ECO:0000313" key="12">
    <source>
        <dbReference type="EMBL" id="EAR23508.1"/>
    </source>
</evidence>
<dbReference type="InterPro" id="IPR006062">
    <property type="entry name" value="His_biosynth"/>
</dbReference>
<gene>
    <name evidence="12" type="ORF">NB231_16848</name>
</gene>
<keyword evidence="7 12" id="KW-0456">Lyase</keyword>
<dbReference type="Gene3D" id="3.20.20.70">
    <property type="entry name" value="Aldolase class I"/>
    <property type="match status" value="1"/>
</dbReference>
<comment type="subunit">
    <text evidence="3">Heterodimer of HisH and HisF.</text>
</comment>
<name>A4BMH0_9GAMM</name>
<evidence type="ECO:0000256" key="5">
    <source>
        <dbReference type="ARBA" id="ARBA00022605"/>
    </source>
</evidence>